<evidence type="ECO:0000256" key="1">
    <source>
        <dbReference type="SAM" id="MobiDB-lite"/>
    </source>
</evidence>
<dbReference type="PANTHER" id="PTHR36863">
    <property type="entry name" value="SHIELDIN COMPLEX SUBUNIT 1"/>
    <property type="match status" value="1"/>
</dbReference>
<dbReference type="GO" id="GO:0035861">
    <property type="term" value="C:site of double-strand break"/>
    <property type="evidence" value="ECO:0007669"/>
    <property type="project" value="TreeGrafter"/>
</dbReference>
<protein>
    <submittedName>
        <fullName evidence="2">Uncharacterized protein</fullName>
    </submittedName>
</protein>
<sequence length="65" mass="6914">GKSASHSSSQSQESNALDLPSAYDIQDYMLQRPSKEVHSEAFSPEGALSIPCSCDVDPAVWLTGS</sequence>
<dbReference type="InterPro" id="IPR027821">
    <property type="entry name" value="SHLD1"/>
</dbReference>
<feature type="non-terminal residue" evidence="2">
    <location>
        <position position="65"/>
    </location>
</feature>
<feature type="region of interest" description="Disordered" evidence="1">
    <location>
        <begin position="1"/>
        <end position="20"/>
    </location>
</feature>
<dbReference type="Proteomes" id="UP000295264">
    <property type="component" value="Unassembled WGS sequence"/>
</dbReference>
<dbReference type="GO" id="GO:2001034">
    <property type="term" value="P:positive regulation of double-strand break repair via nonhomologous end joining"/>
    <property type="evidence" value="ECO:0007669"/>
    <property type="project" value="TreeGrafter"/>
</dbReference>
<dbReference type="GO" id="GO:2000042">
    <property type="term" value="P:negative regulation of double-strand break repair via homologous recombination"/>
    <property type="evidence" value="ECO:0007669"/>
    <property type="project" value="TreeGrafter"/>
</dbReference>
<evidence type="ECO:0000313" key="3">
    <source>
        <dbReference type="Proteomes" id="UP000295264"/>
    </source>
</evidence>
<reference evidence="2 3" key="1">
    <citation type="journal article" date="2018" name="Genomics">
        <title>Molecular footprints of inshore aquatic adaptation in Indo-Pacific humpback dolphin (Sousa chinensis).</title>
        <authorList>
            <person name="Ming Y."/>
            <person name="Jian J."/>
            <person name="Yu F."/>
            <person name="Yu X."/>
            <person name="Wang J."/>
            <person name="Liu W."/>
        </authorList>
    </citation>
    <scope>NUCLEOTIDE SEQUENCE [LARGE SCALE GENOMIC DNA]</scope>
    <source>
        <strain evidence="2">MY-2018</strain>
        <tissue evidence="2">Skin</tissue>
    </source>
</reference>
<proteinExistence type="predicted"/>
<comment type="caution">
    <text evidence="2">The sequence shown here is derived from an EMBL/GenBank/DDBJ whole genome shotgun (WGS) entry which is preliminary data.</text>
</comment>
<gene>
    <name evidence="2" type="ORF">DBR06_SOUSAS9710037</name>
</gene>
<evidence type="ECO:0000313" key="2">
    <source>
        <dbReference type="EMBL" id="TEA34967.1"/>
    </source>
</evidence>
<dbReference type="PANTHER" id="PTHR36863:SF1">
    <property type="entry name" value="SHIELDIN COMPLEX SUBUNIT 1"/>
    <property type="match status" value="1"/>
</dbReference>
<dbReference type="AlphaFoldDB" id="A0A484GGR1"/>
<dbReference type="GO" id="GO:0045830">
    <property type="term" value="P:positive regulation of isotype switching"/>
    <property type="evidence" value="ECO:0007669"/>
    <property type="project" value="TreeGrafter"/>
</dbReference>
<feature type="compositionally biased region" description="Low complexity" evidence="1">
    <location>
        <begin position="1"/>
        <end position="14"/>
    </location>
</feature>
<name>A0A484GGR1_SOUCH</name>
<dbReference type="EMBL" id="QWLN02008121">
    <property type="protein sequence ID" value="TEA34967.1"/>
    <property type="molecule type" value="Genomic_DNA"/>
</dbReference>
<organism evidence="2 3">
    <name type="scientific">Sousa chinensis</name>
    <name type="common">Indo-pacific humpbacked dolphin</name>
    <name type="synonym">Steno chinensis</name>
    <dbReference type="NCBI Taxonomy" id="103600"/>
    <lineage>
        <taxon>Eukaryota</taxon>
        <taxon>Metazoa</taxon>
        <taxon>Chordata</taxon>
        <taxon>Craniata</taxon>
        <taxon>Vertebrata</taxon>
        <taxon>Euteleostomi</taxon>
        <taxon>Mammalia</taxon>
        <taxon>Eutheria</taxon>
        <taxon>Laurasiatheria</taxon>
        <taxon>Artiodactyla</taxon>
        <taxon>Whippomorpha</taxon>
        <taxon>Cetacea</taxon>
        <taxon>Odontoceti</taxon>
        <taxon>Delphinidae</taxon>
        <taxon>Sousa</taxon>
    </lineage>
</organism>
<keyword evidence="3" id="KW-1185">Reference proteome</keyword>
<feature type="non-terminal residue" evidence="2">
    <location>
        <position position="1"/>
    </location>
</feature>
<accession>A0A484GGR1</accession>